<dbReference type="EMBL" id="CAADHZ010000027">
    <property type="protein sequence ID" value="VFR36872.1"/>
    <property type="molecule type" value="Genomic_DNA"/>
</dbReference>
<name>A0A484P5Y9_9ZZZZ</name>
<accession>A0A484P5Y9</accession>
<dbReference type="AlphaFoldDB" id="A0A484P5Y9"/>
<sequence length="124" mass="13246">MATPTPADLKTRYPEFSDVDDARVKALMDEAALEMSVRVWGRLYAVGLLALAAHKLKVSSRKRGGDGAGALPGPMTSKKAGEIQVGYASAPMTSTDDAYFAGTAYGQQYLRLRRLVAIPVGVSR</sequence>
<protein>
    <submittedName>
        <fullName evidence="1">Uncharacterized protein</fullName>
    </submittedName>
</protein>
<dbReference type="Pfam" id="PF13262">
    <property type="entry name" value="DUF4054"/>
    <property type="match status" value="1"/>
</dbReference>
<evidence type="ECO:0000313" key="1">
    <source>
        <dbReference type="EMBL" id="VFR20220.1"/>
    </source>
</evidence>
<gene>
    <name evidence="2" type="ORF">ANDO1_1708</name>
    <name evidence="1" type="ORF">ANDO2_1615</name>
</gene>
<reference evidence="1" key="1">
    <citation type="submission" date="2019-03" db="EMBL/GenBank/DDBJ databases">
        <authorList>
            <person name="Danneels B."/>
        </authorList>
    </citation>
    <scope>NUCLEOTIDE SEQUENCE</scope>
</reference>
<organism evidence="1">
    <name type="scientific">plant metagenome</name>
    <dbReference type="NCBI Taxonomy" id="1297885"/>
    <lineage>
        <taxon>unclassified sequences</taxon>
        <taxon>metagenomes</taxon>
        <taxon>organismal metagenomes</taxon>
    </lineage>
</organism>
<proteinExistence type="predicted"/>
<dbReference type="EMBL" id="CAADIB010000003">
    <property type="protein sequence ID" value="VFR20220.1"/>
    <property type="molecule type" value="Genomic_DNA"/>
</dbReference>
<dbReference type="InterPro" id="IPR025127">
    <property type="entry name" value="DUF4054"/>
</dbReference>
<evidence type="ECO:0000313" key="2">
    <source>
        <dbReference type="EMBL" id="VFR36872.1"/>
    </source>
</evidence>